<dbReference type="eggNOG" id="ENOG5032RS7">
    <property type="taxonomic scope" value="Bacteria"/>
</dbReference>
<feature type="region of interest" description="Disordered" evidence="1">
    <location>
        <begin position="1"/>
        <end position="30"/>
    </location>
</feature>
<feature type="region of interest" description="Disordered" evidence="1">
    <location>
        <begin position="179"/>
        <end position="260"/>
    </location>
</feature>
<dbReference type="AlphaFoldDB" id="I7KJ21"/>
<evidence type="ECO:0000313" key="6">
    <source>
        <dbReference type="Proteomes" id="UP000006078"/>
    </source>
</evidence>
<evidence type="ECO:0000259" key="3">
    <source>
        <dbReference type="Pfam" id="PF11181"/>
    </source>
</evidence>
<sequence length="260" mass="26958">MTRGVVAPSAMANPNYGPQGGRDAVAAQQAAAERQRPSGWPVGSFHTYAEAQQAVDMLSDRGFPVEQLTIVGVDLLQVENVTGRLTWPKVLGGGALSGGIFGLFVGLLLSLFSPGFILGPLVVGVVIGVIFGLIFSAIPYGMSQGKRDFTSATTIVAGRYDVLCAPANAEEARDLIANSQRTQTPPVGDTPLAGPGAEQVDREWTGRDDEAATPSPEEPARGFSFGATGPVEQGGKDTESPKAESGKASDRDDGNSGGER</sequence>
<comment type="caution">
    <text evidence="4">The sequence shown here is derived from an EMBL/GenBank/DDBJ whole genome shotgun (WGS) entry which is preliminary data.</text>
</comment>
<evidence type="ECO:0000313" key="5">
    <source>
        <dbReference type="EMBL" id="EJZ82079.1"/>
    </source>
</evidence>
<gene>
    <name evidence="4" type="ORF">BN46_0578</name>
    <name evidence="5" type="ORF">HMPREF9719_00961</name>
</gene>
<dbReference type="OrthoDB" id="3381462at2"/>
<keyword evidence="2" id="KW-0812">Transmembrane</keyword>
<accession>I7KJ21</accession>
<dbReference type="Proteomes" id="UP000011016">
    <property type="component" value="Unassembled WGS sequence"/>
</dbReference>
<feature type="transmembrane region" description="Helical" evidence="2">
    <location>
        <begin position="90"/>
        <end position="111"/>
    </location>
</feature>
<reference evidence="4 7" key="1">
    <citation type="journal article" date="2012" name="J. Bacteriol.">
        <title>Draft Genome Sequence of Turicella otitidis ATCC 51513, Isolated from Middle Ear Fluid from a Child with Otitis Media.</title>
        <authorList>
            <person name="Brinkrolf K."/>
            <person name="Schneider J."/>
            <person name="Knecht M."/>
            <person name="Ruckert C."/>
            <person name="Tauch A."/>
        </authorList>
    </citation>
    <scope>NUCLEOTIDE SEQUENCE [LARGE SCALE GENOMIC DNA]</scope>
    <source>
        <strain evidence="4 7">ATCC 51513</strain>
    </source>
</reference>
<feature type="transmembrane region" description="Helical" evidence="2">
    <location>
        <begin position="117"/>
        <end position="138"/>
    </location>
</feature>
<dbReference type="EMBL" id="AHAE01000042">
    <property type="protein sequence ID" value="EJZ82079.1"/>
    <property type="molecule type" value="Genomic_DNA"/>
</dbReference>
<dbReference type="STRING" id="29321.AAV33_03150"/>
<evidence type="ECO:0000313" key="7">
    <source>
        <dbReference type="Proteomes" id="UP000011016"/>
    </source>
</evidence>
<protein>
    <submittedName>
        <fullName evidence="4">Putative membrane protein</fullName>
    </submittedName>
</protein>
<dbReference type="InterPro" id="IPR025889">
    <property type="entry name" value="GSP17M-like_dom"/>
</dbReference>
<keyword evidence="2" id="KW-0472">Membrane</keyword>
<dbReference type="Pfam" id="PF11181">
    <property type="entry name" value="YflT"/>
    <property type="match status" value="1"/>
</dbReference>
<dbReference type="Proteomes" id="UP000006078">
    <property type="component" value="Unassembled WGS sequence"/>
</dbReference>
<feature type="compositionally biased region" description="Basic and acidic residues" evidence="1">
    <location>
        <begin position="199"/>
        <end position="210"/>
    </location>
</feature>
<dbReference type="EMBL" id="CAJZ01000088">
    <property type="protein sequence ID" value="CCI83315.1"/>
    <property type="molecule type" value="Genomic_DNA"/>
</dbReference>
<evidence type="ECO:0000256" key="2">
    <source>
        <dbReference type="SAM" id="Phobius"/>
    </source>
</evidence>
<proteinExistence type="predicted"/>
<organism evidence="4 7">
    <name type="scientific">Corynebacterium otitidis ATCC 51513</name>
    <dbReference type="NCBI Taxonomy" id="883169"/>
    <lineage>
        <taxon>Bacteria</taxon>
        <taxon>Bacillati</taxon>
        <taxon>Actinomycetota</taxon>
        <taxon>Actinomycetes</taxon>
        <taxon>Mycobacteriales</taxon>
        <taxon>Corynebacteriaceae</taxon>
        <taxon>Corynebacterium</taxon>
    </lineage>
</organism>
<keyword evidence="2" id="KW-1133">Transmembrane helix</keyword>
<feature type="compositionally biased region" description="Basic and acidic residues" evidence="1">
    <location>
        <begin position="234"/>
        <end position="260"/>
    </location>
</feature>
<keyword evidence="6" id="KW-1185">Reference proteome</keyword>
<reference evidence="5 6" key="2">
    <citation type="submission" date="2012-08" db="EMBL/GenBank/DDBJ databases">
        <title>The Genome Sequence of Turicella otitidis ATCC 51513.</title>
        <authorList>
            <consortium name="The Broad Institute Genome Sequencing Platform"/>
            <person name="Earl A."/>
            <person name="Ward D."/>
            <person name="Feldgarden M."/>
            <person name="Gevers D."/>
            <person name="Huys G."/>
            <person name="Walker B."/>
            <person name="Young S.K."/>
            <person name="Zeng Q."/>
            <person name="Gargeya S."/>
            <person name="Fitzgerald M."/>
            <person name="Haas B."/>
            <person name="Abouelleil A."/>
            <person name="Alvarado L."/>
            <person name="Arachchi H.M."/>
            <person name="Berlin A.M."/>
            <person name="Chapman S.B."/>
            <person name="Goldberg J."/>
            <person name="Griggs A."/>
            <person name="Gujja S."/>
            <person name="Hansen M."/>
            <person name="Howarth C."/>
            <person name="Imamovic A."/>
            <person name="Larimer J."/>
            <person name="McCowen C."/>
            <person name="Montmayeur A."/>
            <person name="Murphy C."/>
            <person name="Neiman D."/>
            <person name="Pearson M."/>
            <person name="Priest M."/>
            <person name="Roberts A."/>
            <person name="Saif S."/>
            <person name="Shea T."/>
            <person name="Sisk P."/>
            <person name="Sykes S."/>
            <person name="Wortman J."/>
            <person name="Nusbaum C."/>
            <person name="Birren B."/>
        </authorList>
    </citation>
    <scope>NUCLEOTIDE SEQUENCE [LARGE SCALE GENOMIC DNA]</scope>
    <source>
        <strain evidence="5 6">ATCC 51513</strain>
    </source>
</reference>
<dbReference type="HOGENOM" id="CLU_070264_0_0_11"/>
<feature type="domain" description="General stress protein 17M-like" evidence="3">
    <location>
        <begin position="42"/>
        <end position="114"/>
    </location>
</feature>
<evidence type="ECO:0000256" key="1">
    <source>
        <dbReference type="SAM" id="MobiDB-lite"/>
    </source>
</evidence>
<evidence type="ECO:0000313" key="4">
    <source>
        <dbReference type="EMBL" id="CCI83315.1"/>
    </source>
</evidence>
<name>I7KJ21_9CORY</name>